<sequence>MDVPEPVELLQRLIRVDTTNPPGNEAELVGYLDGILRDAGVSTTLVESAPGRVNLIARVPGRGAASPLLMQGHLDVVPVSDHGWTHPPFSGEIADGFVWGRGALDMKSGVVMMLVALLRTLSEGTQPPGDVVLALLADEEAGGDRGAKYLVENRPELFDGVKYAIGEFGGFTMEIAGRRFYPIQVAEKQICRIRATLRAPGGHGSLARPGGVTARLAEVLRRLDRRRLPVHVTPVVRTMIEAIAAELPAPAGRVARLLLRPALTGRMLAAAGEIGLTLAPMFSHTATPNIVSASGGAVNVRPTEAQIDLDGRLLPGFRPADLLAELTALLGDDVELDVFRYDPVEMEPNLELFDTLASVLREHDPSGTPVPLLMPASTDGRFFAQLGIQTYGFTPMTLPTSMAFSSLVHGVDERIPVEAVEFGTSCVTSLLTRFR</sequence>
<dbReference type="InterPro" id="IPR050072">
    <property type="entry name" value="Peptidase_M20A"/>
</dbReference>
<reference evidence="2 3" key="1">
    <citation type="submission" date="2016-11" db="EMBL/GenBank/DDBJ databases">
        <authorList>
            <person name="Jaros S."/>
            <person name="Januszkiewicz K."/>
            <person name="Wedrychowicz H."/>
        </authorList>
    </citation>
    <scope>NUCLEOTIDE SEQUENCE [LARGE SCALE GENOMIC DNA]</scope>
    <source>
        <strain evidence="2 3">DSM 46144</strain>
    </source>
</reference>
<evidence type="ECO:0000256" key="1">
    <source>
        <dbReference type="ARBA" id="ARBA00022833"/>
    </source>
</evidence>
<dbReference type="PANTHER" id="PTHR43808">
    <property type="entry name" value="ACETYLORNITHINE DEACETYLASE"/>
    <property type="match status" value="1"/>
</dbReference>
<keyword evidence="3" id="KW-1185">Reference proteome</keyword>
<dbReference type="Proteomes" id="UP000184440">
    <property type="component" value="Unassembled WGS sequence"/>
</dbReference>
<keyword evidence="1" id="KW-0862">Zinc</keyword>
<organism evidence="2 3">
    <name type="scientific">Cryptosporangium aurantiacum</name>
    <dbReference type="NCBI Taxonomy" id="134849"/>
    <lineage>
        <taxon>Bacteria</taxon>
        <taxon>Bacillati</taxon>
        <taxon>Actinomycetota</taxon>
        <taxon>Actinomycetes</taxon>
        <taxon>Cryptosporangiales</taxon>
        <taxon>Cryptosporangiaceae</taxon>
        <taxon>Cryptosporangium</taxon>
    </lineage>
</organism>
<dbReference type="InterPro" id="IPR002933">
    <property type="entry name" value="Peptidase_M20"/>
</dbReference>
<protein>
    <submittedName>
        <fullName evidence="2">Acetylornithine deacetylase/Succinyl-diaminopimelate desuccinylase</fullName>
    </submittedName>
</protein>
<dbReference type="RefSeq" id="WP_073262629.1">
    <property type="nucleotide sequence ID" value="NZ_FRCS01000013.1"/>
</dbReference>
<dbReference type="GO" id="GO:0016787">
    <property type="term" value="F:hydrolase activity"/>
    <property type="evidence" value="ECO:0007669"/>
    <property type="project" value="InterPro"/>
</dbReference>
<dbReference type="EMBL" id="FRCS01000013">
    <property type="protein sequence ID" value="SHN45847.1"/>
    <property type="molecule type" value="Genomic_DNA"/>
</dbReference>
<name>A0A1M7RHX1_9ACTN</name>
<dbReference type="SUPFAM" id="SSF53187">
    <property type="entry name" value="Zn-dependent exopeptidases"/>
    <property type="match status" value="1"/>
</dbReference>
<dbReference type="OrthoDB" id="7055905at2"/>
<proteinExistence type="predicted"/>
<accession>A0A1M7RHX1</accession>
<dbReference type="STRING" id="134849.SAMN05443668_11340"/>
<dbReference type="NCBIfam" id="NF005913">
    <property type="entry name" value="PRK07906.1"/>
    <property type="match status" value="1"/>
</dbReference>
<dbReference type="Gene3D" id="1.10.150.900">
    <property type="match status" value="1"/>
</dbReference>
<gene>
    <name evidence="2" type="ORF">SAMN05443668_11340</name>
</gene>
<evidence type="ECO:0000313" key="3">
    <source>
        <dbReference type="Proteomes" id="UP000184440"/>
    </source>
</evidence>
<dbReference type="AlphaFoldDB" id="A0A1M7RHX1"/>
<dbReference type="Gene3D" id="3.40.630.10">
    <property type="entry name" value="Zn peptidases"/>
    <property type="match status" value="1"/>
</dbReference>
<dbReference type="PANTHER" id="PTHR43808:SF8">
    <property type="entry name" value="PEPTIDASE M20 DIMERISATION DOMAIN-CONTAINING PROTEIN"/>
    <property type="match status" value="1"/>
</dbReference>
<evidence type="ECO:0000313" key="2">
    <source>
        <dbReference type="EMBL" id="SHN45847.1"/>
    </source>
</evidence>
<dbReference type="Pfam" id="PF01546">
    <property type="entry name" value="Peptidase_M20"/>
    <property type="match status" value="1"/>
</dbReference>